<evidence type="ECO:0000256" key="1">
    <source>
        <dbReference type="ARBA" id="ARBA00022503"/>
    </source>
</evidence>
<dbReference type="InterPro" id="IPR007079">
    <property type="entry name" value="SuccinylArg_d-Hdrlase_AstB"/>
</dbReference>
<dbReference type="PATRIC" id="fig|565050.3.peg.612"/>
<dbReference type="RefSeq" id="WP_010918470.1">
    <property type="nucleotide sequence ID" value="NC_011916.1"/>
</dbReference>
<dbReference type="GO" id="GO:0019544">
    <property type="term" value="P:L-arginine catabolic process to L-glutamate"/>
    <property type="evidence" value="ECO:0007669"/>
    <property type="project" value="UniProtKB-UniRule"/>
</dbReference>
<keyword evidence="2 3" id="KW-0378">Hydrolase</keyword>
<dbReference type="HAMAP" id="MF_01172">
    <property type="entry name" value="AstB"/>
    <property type="match status" value="1"/>
</dbReference>
<reference evidence="4 5" key="1">
    <citation type="journal article" date="2010" name="J. Bacteriol.">
        <title>The genetic basis of laboratory adaptation in Caulobacter crescentus.</title>
        <authorList>
            <person name="Marks M.E."/>
            <person name="Castro-Rojas C.M."/>
            <person name="Teiling C."/>
            <person name="Du L."/>
            <person name="Kapatral V."/>
            <person name="Walunas T.L."/>
            <person name="Crosson S."/>
        </authorList>
    </citation>
    <scope>NUCLEOTIDE SEQUENCE [LARGE SCALE GENOMIC DNA]</scope>
    <source>
        <strain evidence="5">NA1000 / CB15N</strain>
    </source>
</reference>
<accession>A0A0H3C554</accession>
<dbReference type="Proteomes" id="UP000001364">
    <property type="component" value="Chromosome"/>
</dbReference>
<name>A0A0H3C554_CAUVN</name>
<comment type="catalytic activity">
    <reaction evidence="3">
        <text>N(2)-succinyl-L-arginine + 2 H2O + 2 H(+) = N(2)-succinyl-L-ornithine + 2 NH4(+) + CO2</text>
        <dbReference type="Rhea" id="RHEA:19533"/>
        <dbReference type="ChEBI" id="CHEBI:15377"/>
        <dbReference type="ChEBI" id="CHEBI:15378"/>
        <dbReference type="ChEBI" id="CHEBI:16526"/>
        <dbReference type="ChEBI" id="CHEBI:28938"/>
        <dbReference type="ChEBI" id="CHEBI:58241"/>
        <dbReference type="ChEBI" id="CHEBI:58514"/>
        <dbReference type="EC" id="3.5.3.23"/>
    </reaction>
</comment>
<feature type="active site" evidence="3">
    <location>
        <position position="240"/>
    </location>
</feature>
<feature type="active site" description="Nucleophile" evidence="3">
    <location>
        <position position="355"/>
    </location>
</feature>
<dbReference type="Gene3D" id="3.75.10.20">
    <property type="entry name" value="Succinylarginine dihydrolase"/>
    <property type="match status" value="1"/>
</dbReference>
<dbReference type="SMR" id="A0A0H3C554"/>
<comment type="pathway">
    <text evidence="3">Amino-acid degradation; L-arginine degradation via AST pathway; L-glutamate and succinate from L-arginine: step 2/5.</text>
</comment>
<feature type="binding site" evidence="3">
    <location>
        <position position="205"/>
    </location>
    <ligand>
        <name>substrate</name>
    </ligand>
</feature>
<evidence type="ECO:0000256" key="3">
    <source>
        <dbReference type="HAMAP-Rule" id="MF_01172"/>
    </source>
</evidence>
<feature type="binding site" evidence="3">
    <location>
        <position position="242"/>
    </location>
    <ligand>
        <name>substrate</name>
    </ligand>
</feature>
<keyword evidence="5" id="KW-1185">Reference proteome</keyword>
<dbReference type="PhylomeDB" id="A0A0H3C554"/>
<feature type="active site" evidence="3">
    <location>
        <position position="172"/>
    </location>
</feature>
<evidence type="ECO:0000256" key="2">
    <source>
        <dbReference type="ARBA" id="ARBA00022801"/>
    </source>
</evidence>
<feature type="binding site" evidence="3">
    <location>
        <begin position="18"/>
        <end position="27"/>
    </location>
    <ligand>
        <name>substrate</name>
    </ligand>
</feature>
<dbReference type="GO" id="GO:0009015">
    <property type="term" value="F:N-succinylarginine dihydrolase activity"/>
    <property type="evidence" value="ECO:0007669"/>
    <property type="project" value="UniProtKB-UniRule"/>
</dbReference>
<dbReference type="AlphaFoldDB" id="A0A0H3C554"/>
<dbReference type="GO" id="GO:0019545">
    <property type="term" value="P:L-arginine catabolic process to succinate"/>
    <property type="evidence" value="ECO:0007669"/>
    <property type="project" value="UniProtKB-UniRule"/>
</dbReference>
<evidence type="ECO:0000313" key="5">
    <source>
        <dbReference type="Proteomes" id="UP000001364"/>
    </source>
</evidence>
<comment type="function">
    <text evidence="3">Catalyzes the hydrolysis of N(2)-succinylarginine into N(2)-succinylornithine, ammonia and CO(2).</text>
</comment>
<dbReference type="KEGG" id="ccs:CCNA_00619"/>
<organism evidence="4 5">
    <name type="scientific">Caulobacter vibrioides (strain NA1000 / CB15N)</name>
    <name type="common">Caulobacter crescentus</name>
    <dbReference type="NCBI Taxonomy" id="565050"/>
    <lineage>
        <taxon>Bacteria</taxon>
        <taxon>Pseudomonadati</taxon>
        <taxon>Pseudomonadota</taxon>
        <taxon>Alphaproteobacteria</taxon>
        <taxon>Caulobacterales</taxon>
        <taxon>Caulobacteraceae</taxon>
        <taxon>Caulobacter</taxon>
    </lineage>
</organism>
<dbReference type="PANTHER" id="PTHR30420:SF2">
    <property type="entry name" value="N-SUCCINYLARGININE DIHYDROLASE"/>
    <property type="match status" value="1"/>
</dbReference>
<feature type="binding site" evidence="3">
    <location>
        <position position="109"/>
    </location>
    <ligand>
        <name>substrate</name>
    </ligand>
</feature>
<feature type="binding site" evidence="3">
    <location>
        <position position="349"/>
    </location>
    <ligand>
        <name>substrate</name>
    </ligand>
</feature>
<dbReference type="HOGENOM" id="CLU_053835_0_0_5"/>
<comment type="subunit">
    <text evidence="3">Homodimer.</text>
</comment>
<dbReference type="GeneID" id="7330018"/>
<dbReference type="EMBL" id="CP001340">
    <property type="protein sequence ID" value="ACL94084.1"/>
    <property type="molecule type" value="Genomic_DNA"/>
</dbReference>
<dbReference type="RefSeq" id="YP_002515992.1">
    <property type="nucleotide sequence ID" value="NC_011916.1"/>
</dbReference>
<keyword evidence="1 3" id="KW-0056">Arginine metabolism</keyword>
<proteinExistence type="inferred from homology"/>
<dbReference type="Pfam" id="PF04996">
    <property type="entry name" value="AstB"/>
    <property type="match status" value="1"/>
</dbReference>
<gene>
    <name evidence="3" type="primary">astB</name>
    <name evidence="4" type="ordered locus">CCNA_00619</name>
</gene>
<dbReference type="OrthoDB" id="248552at2"/>
<dbReference type="SUPFAM" id="SSF55909">
    <property type="entry name" value="Pentein"/>
    <property type="match status" value="1"/>
</dbReference>
<dbReference type="PANTHER" id="PTHR30420">
    <property type="entry name" value="N-SUCCINYLARGININE DIHYDROLASE"/>
    <property type="match status" value="1"/>
</dbReference>
<evidence type="ECO:0000313" key="4">
    <source>
        <dbReference type="EMBL" id="ACL94084.1"/>
    </source>
</evidence>
<dbReference type="NCBIfam" id="NF009789">
    <property type="entry name" value="PRK13281.1"/>
    <property type="match status" value="1"/>
</dbReference>
<sequence>MTLEINFDGLIGPTHNYAGLSLGNIASHSNAGAVSSPRAAALQGLTKMRTLLDLGLTQGFLPPPPRPAAHVLRRLGFKGSDQAVLAQVADEDLDLLRAASSASSMWTANAATVLAAPDTADGRVHLVTANLGTMLHRSLEADDTYATLRRVFSGEAFAVHAPLPFAAHLGDEGAANHMRLAANHGARGVNVFVHGAPRGGRFPERQALRASQAAARLAGVQPTALFAMQSAEAIKAGAFHNDVVAVANANVLLAHPQAFATRPDLLAELSARLPGLVVIETRDLSLEDAVASYLFNSQLVSLPDGYMALIVPVEARDNAAAWREIQTILAADNPVTKVKVVDLRQSMSNGGGPACLRLRVPVAAAARDQINPAFLLDHARLDRLTRLVETWWPRAIAPSDLTDPALWEAAMVAHAALETFLTAPTV</sequence>
<dbReference type="EC" id="3.5.3.23" evidence="3"/>
<dbReference type="UniPathway" id="UPA00185">
    <property type="reaction ID" value="UER00280"/>
</dbReference>
<feature type="binding site" evidence="3">
    <location>
        <begin position="136"/>
        <end position="137"/>
    </location>
    <ligand>
        <name>substrate</name>
    </ligand>
</feature>
<comment type="similarity">
    <text evidence="3">Belongs to the succinylarginine dihydrolase family.</text>
</comment>
<protein>
    <recommendedName>
        <fullName evidence="3">N-succinylarginine dihydrolase</fullName>
        <ecNumber evidence="3">3.5.3.23</ecNumber>
    </recommendedName>
</protein>
<dbReference type="InterPro" id="IPR037031">
    <property type="entry name" value="AstB_sf"/>
</dbReference>